<evidence type="ECO:0000313" key="8">
    <source>
        <dbReference type="Proteomes" id="UP000664857"/>
    </source>
</evidence>
<dbReference type="SUPFAM" id="SSF50685">
    <property type="entry name" value="Barwin-like endoglucanases"/>
    <property type="match status" value="1"/>
</dbReference>
<feature type="compositionally biased region" description="Low complexity" evidence="3">
    <location>
        <begin position="249"/>
        <end position="261"/>
    </location>
</feature>
<name>A0ABS3HS63_9ENTE</name>
<reference evidence="7 8" key="1">
    <citation type="submission" date="2021-03" db="EMBL/GenBank/DDBJ databases">
        <title>Enterococcal diversity collection.</title>
        <authorList>
            <person name="Gilmore M.S."/>
            <person name="Schwartzman J."/>
            <person name="Van Tyne D."/>
            <person name="Martin M."/>
            <person name="Earl A.M."/>
            <person name="Manson A.L."/>
            <person name="Straub T."/>
            <person name="Salamzade R."/>
            <person name="Saavedra J."/>
            <person name="Lebreton F."/>
            <person name="Prichula J."/>
            <person name="Schaufler K."/>
            <person name="Gaca A."/>
            <person name="Sgardioli B."/>
            <person name="Wagenaar J."/>
            <person name="Strong T."/>
        </authorList>
    </citation>
    <scope>NUCLEOTIDE SEQUENCE [LARGE SCALE GENOMIC DNA]</scope>
    <source>
        <strain evidence="7 8">DIV0080</strain>
    </source>
</reference>
<accession>A0ABS3HS63</accession>
<keyword evidence="2" id="KW-0175">Coiled coil</keyword>
<dbReference type="Gene3D" id="6.10.250.3150">
    <property type="match status" value="1"/>
</dbReference>
<dbReference type="RefSeq" id="WP_206965651.1">
    <property type="nucleotide sequence ID" value="NZ_JAFLVX010000015.1"/>
</dbReference>
<dbReference type="InterPro" id="IPR057309">
    <property type="entry name" value="PcsB_CC"/>
</dbReference>
<sequence length="369" mass="39959">MKVKGVVVVKVKGLSITLFSIIALAVSPVVSLAANDKEASVKKESVEISSKIDKALDSVNVKYQEVETLKSEVSATEKTIKETQNKIEKTEASIAKRTEVMAERMQHMQSNSASFSLMDSLLSAENMSDFFNRAYAVTVLQGAEKSKVDSLAEDKLKLEEMKTDLEASKTTLTEKQQTMTQEAASLESDVASLKTELSNNQAVLDKLANDRIAEESKAKKAAAEAANRKTIEKEASEAVKKEKEKETQESVVVDETPAETTPTPPVNEPNIPESSGGTVMNMVATGYSYKQPGLSYFTATGIDLRENSRVIAVDRNVIPLGSVVEVSGYGYAIAGDTGGDIVGNRIDCHFNSIEECTQWGVKNVTVTVK</sequence>
<dbReference type="Proteomes" id="UP000664857">
    <property type="component" value="Unassembled WGS sequence"/>
</dbReference>
<dbReference type="CDD" id="cd22786">
    <property type="entry name" value="DPBB_YuiC-like"/>
    <property type="match status" value="1"/>
</dbReference>
<dbReference type="PANTHER" id="PTHR39160">
    <property type="entry name" value="CELL WALL-BINDING PROTEIN YOCH"/>
    <property type="match status" value="1"/>
</dbReference>
<dbReference type="InterPro" id="IPR051933">
    <property type="entry name" value="Resuscitation_pf_RpfB"/>
</dbReference>
<evidence type="ECO:0000259" key="6">
    <source>
        <dbReference type="Pfam" id="PF24568"/>
    </source>
</evidence>
<keyword evidence="1 4" id="KW-0732">Signal</keyword>
<dbReference type="EMBL" id="JAFLVX010000015">
    <property type="protein sequence ID" value="MBO0476554.1"/>
    <property type="molecule type" value="Genomic_DNA"/>
</dbReference>
<keyword evidence="8" id="KW-1185">Reference proteome</keyword>
<feature type="signal peptide" evidence="4">
    <location>
        <begin position="1"/>
        <end position="25"/>
    </location>
</feature>
<proteinExistence type="predicted"/>
<feature type="coiled-coil region" evidence="2">
    <location>
        <begin position="148"/>
        <end position="233"/>
    </location>
</feature>
<dbReference type="PANTHER" id="PTHR39160:SF4">
    <property type="entry name" value="RESUSCITATION-PROMOTING FACTOR RPFB"/>
    <property type="match status" value="1"/>
</dbReference>
<gene>
    <name evidence="7" type="ORF">DOK76_05695</name>
</gene>
<feature type="chain" id="PRO_5047526299" evidence="4">
    <location>
        <begin position="26"/>
        <end position="369"/>
    </location>
</feature>
<evidence type="ECO:0000256" key="2">
    <source>
        <dbReference type="SAM" id="Coils"/>
    </source>
</evidence>
<feature type="coiled-coil region" evidence="2">
    <location>
        <begin position="66"/>
        <end position="93"/>
    </location>
</feature>
<protein>
    <submittedName>
        <fullName evidence="7">Peptidase M23</fullName>
    </submittedName>
</protein>
<evidence type="ECO:0000256" key="3">
    <source>
        <dbReference type="SAM" id="MobiDB-lite"/>
    </source>
</evidence>
<organism evidence="7 8">
    <name type="scientific">Candidatus Vagococcus giribetii</name>
    <dbReference type="NCBI Taxonomy" id="2230876"/>
    <lineage>
        <taxon>Bacteria</taxon>
        <taxon>Bacillati</taxon>
        <taxon>Bacillota</taxon>
        <taxon>Bacilli</taxon>
        <taxon>Lactobacillales</taxon>
        <taxon>Enterococcaceae</taxon>
        <taxon>Vagococcus</taxon>
    </lineage>
</organism>
<feature type="domain" description="3D" evidence="5">
    <location>
        <begin position="309"/>
        <end position="368"/>
    </location>
</feature>
<dbReference type="InterPro" id="IPR036908">
    <property type="entry name" value="RlpA-like_sf"/>
</dbReference>
<evidence type="ECO:0000256" key="4">
    <source>
        <dbReference type="SAM" id="SignalP"/>
    </source>
</evidence>
<dbReference type="Pfam" id="PF06725">
    <property type="entry name" value="3D"/>
    <property type="match status" value="1"/>
</dbReference>
<evidence type="ECO:0000313" key="7">
    <source>
        <dbReference type="EMBL" id="MBO0476554.1"/>
    </source>
</evidence>
<comment type="caution">
    <text evidence="7">The sequence shown here is derived from an EMBL/GenBank/DDBJ whole genome shotgun (WGS) entry which is preliminary data.</text>
</comment>
<feature type="domain" description="Peptidoglycan hydrolase PcsB coiled-coil" evidence="6">
    <location>
        <begin position="87"/>
        <end position="160"/>
    </location>
</feature>
<feature type="compositionally biased region" description="Basic and acidic residues" evidence="3">
    <location>
        <begin position="233"/>
        <end position="248"/>
    </location>
</feature>
<dbReference type="InterPro" id="IPR010611">
    <property type="entry name" value="3D_dom"/>
</dbReference>
<feature type="region of interest" description="Disordered" evidence="3">
    <location>
        <begin position="233"/>
        <end position="276"/>
    </location>
</feature>
<evidence type="ECO:0000256" key="1">
    <source>
        <dbReference type="ARBA" id="ARBA00022729"/>
    </source>
</evidence>
<dbReference type="Pfam" id="PF24568">
    <property type="entry name" value="CC_PcsB"/>
    <property type="match status" value="1"/>
</dbReference>
<evidence type="ECO:0000259" key="5">
    <source>
        <dbReference type="Pfam" id="PF06725"/>
    </source>
</evidence>